<accession>A0ACB7TPZ0</accession>
<dbReference type="EMBL" id="CM023481">
    <property type="protein sequence ID" value="KAH6948870.1"/>
    <property type="molecule type" value="Genomic_DNA"/>
</dbReference>
<proteinExistence type="predicted"/>
<keyword evidence="2" id="KW-1185">Reference proteome</keyword>
<sequence length="165" mass="18302">MVLGRRDRTRTSDASSGVAAIIGHRTGKVLYIGVKNKTCAMCARTPQGATPKQHQCEKNWHGSSTSMEQSIIVEGFKKSVELHGVTYTRLIADGDSSTYRSIIAAAPYGSQQVEKIECRNHILRNYTGKIREIAQKKRAEKISKNLKILNSSSWCTTAAWRCNSD</sequence>
<dbReference type="Proteomes" id="UP000821845">
    <property type="component" value="Chromosome 1"/>
</dbReference>
<organism evidence="1 2">
    <name type="scientific">Hyalomma asiaticum</name>
    <name type="common">Tick</name>
    <dbReference type="NCBI Taxonomy" id="266040"/>
    <lineage>
        <taxon>Eukaryota</taxon>
        <taxon>Metazoa</taxon>
        <taxon>Ecdysozoa</taxon>
        <taxon>Arthropoda</taxon>
        <taxon>Chelicerata</taxon>
        <taxon>Arachnida</taxon>
        <taxon>Acari</taxon>
        <taxon>Parasitiformes</taxon>
        <taxon>Ixodida</taxon>
        <taxon>Ixodoidea</taxon>
        <taxon>Ixodidae</taxon>
        <taxon>Hyalomminae</taxon>
        <taxon>Hyalomma</taxon>
    </lineage>
</organism>
<comment type="caution">
    <text evidence="1">The sequence shown here is derived from an EMBL/GenBank/DDBJ whole genome shotgun (WGS) entry which is preliminary data.</text>
</comment>
<evidence type="ECO:0000313" key="1">
    <source>
        <dbReference type="EMBL" id="KAH6948870.1"/>
    </source>
</evidence>
<reference evidence="1" key="1">
    <citation type="submission" date="2020-05" db="EMBL/GenBank/DDBJ databases">
        <title>Large-scale comparative analyses of tick genomes elucidate their genetic diversity and vector capacities.</title>
        <authorList>
            <person name="Jia N."/>
            <person name="Wang J."/>
            <person name="Shi W."/>
            <person name="Du L."/>
            <person name="Sun Y."/>
            <person name="Zhan W."/>
            <person name="Jiang J."/>
            <person name="Wang Q."/>
            <person name="Zhang B."/>
            <person name="Ji P."/>
            <person name="Sakyi L.B."/>
            <person name="Cui X."/>
            <person name="Yuan T."/>
            <person name="Jiang B."/>
            <person name="Yang W."/>
            <person name="Lam T.T.-Y."/>
            <person name="Chang Q."/>
            <person name="Ding S."/>
            <person name="Wang X."/>
            <person name="Zhu J."/>
            <person name="Ruan X."/>
            <person name="Zhao L."/>
            <person name="Wei J."/>
            <person name="Que T."/>
            <person name="Du C."/>
            <person name="Cheng J."/>
            <person name="Dai P."/>
            <person name="Han X."/>
            <person name="Huang E."/>
            <person name="Gao Y."/>
            <person name="Liu J."/>
            <person name="Shao H."/>
            <person name="Ye R."/>
            <person name="Li L."/>
            <person name="Wei W."/>
            <person name="Wang X."/>
            <person name="Wang C."/>
            <person name="Yang T."/>
            <person name="Huo Q."/>
            <person name="Li W."/>
            <person name="Guo W."/>
            <person name="Chen H."/>
            <person name="Zhou L."/>
            <person name="Ni X."/>
            <person name="Tian J."/>
            <person name="Zhou Y."/>
            <person name="Sheng Y."/>
            <person name="Liu T."/>
            <person name="Pan Y."/>
            <person name="Xia L."/>
            <person name="Li J."/>
            <person name="Zhao F."/>
            <person name="Cao W."/>
        </authorList>
    </citation>
    <scope>NUCLEOTIDE SEQUENCE</scope>
    <source>
        <strain evidence="1">Hyas-2018</strain>
    </source>
</reference>
<gene>
    <name evidence="1" type="ORF">HPB50_026621</name>
</gene>
<protein>
    <submittedName>
        <fullName evidence="1">Uncharacterized protein</fullName>
    </submittedName>
</protein>
<name>A0ACB7TPZ0_HYAAI</name>
<evidence type="ECO:0000313" key="2">
    <source>
        <dbReference type="Proteomes" id="UP000821845"/>
    </source>
</evidence>